<dbReference type="EMBL" id="JAAIUW010000004">
    <property type="protein sequence ID" value="KAF7834840.1"/>
    <property type="molecule type" value="Genomic_DNA"/>
</dbReference>
<dbReference type="Proteomes" id="UP000634136">
    <property type="component" value="Unassembled WGS sequence"/>
</dbReference>
<dbReference type="OrthoDB" id="1745344at2759"/>
<evidence type="ECO:0000313" key="2">
    <source>
        <dbReference type="EMBL" id="KAF7834840.1"/>
    </source>
</evidence>
<comment type="caution">
    <text evidence="2">The sequence shown here is derived from an EMBL/GenBank/DDBJ whole genome shotgun (WGS) entry which is preliminary data.</text>
</comment>
<reference evidence="2" key="1">
    <citation type="submission" date="2020-09" db="EMBL/GenBank/DDBJ databases">
        <title>Genome-Enabled Discovery of Anthraquinone Biosynthesis in Senna tora.</title>
        <authorList>
            <person name="Kang S.-H."/>
            <person name="Pandey R.P."/>
            <person name="Lee C.-M."/>
            <person name="Sim J.-S."/>
            <person name="Jeong J.-T."/>
            <person name="Choi B.-S."/>
            <person name="Jung M."/>
            <person name="Ginzburg D."/>
            <person name="Zhao K."/>
            <person name="Won S.Y."/>
            <person name="Oh T.-J."/>
            <person name="Yu Y."/>
            <person name="Kim N.-H."/>
            <person name="Lee O.R."/>
            <person name="Lee T.-H."/>
            <person name="Bashyal P."/>
            <person name="Kim T.-S."/>
            <person name="Lee W.-H."/>
            <person name="Kawkins C."/>
            <person name="Kim C.-K."/>
            <person name="Kim J.S."/>
            <person name="Ahn B.O."/>
            <person name="Rhee S.Y."/>
            <person name="Sohng J.K."/>
        </authorList>
    </citation>
    <scope>NUCLEOTIDE SEQUENCE</scope>
    <source>
        <tissue evidence="2">Leaf</tissue>
    </source>
</reference>
<evidence type="ECO:0000256" key="1">
    <source>
        <dbReference type="SAM" id="MobiDB-lite"/>
    </source>
</evidence>
<dbReference type="AlphaFoldDB" id="A0A835CAC4"/>
<protein>
    <submittedName>
        <fullName evidence="2">Retrovirus-related Pol polyprotein from transposon TNT 1-94</fullName>
    </submittedName>
</protein>
<evidence type="ECO:0000313" key="3">
    <source>
        <dbReference type="Proteomes" id="UP000634136"/>
    </source>
</evidence>
<name>A0A835CAC4_9FABA</name>
<sequence length="282" mass="32402">MSLIGCEALSSFSFPNYWELLDVKPLLLHPRLPPRYGLQSNPLIGKHPNIFKNDEDKKNGKITNEYEHWQKQDQLLASWLIASMAEEMVTRMVGESNSQQIWECLAEFFSGKTQAKERFLKTQLRSLKKGTKAMSEFLLFVKNLVDELISVRSPISDHEHTESIFDGLRREYESFITNVSLRKDDYSVVEVEALLLTQETWVEKFKENNESISANLGQAQGANKNQGQSNRPPNPNFNNNKRGYNSFNRGGFRGGFNNSNCFNRGRGRGRNNNAYPWSNTRP</sequence>
<keyword evidence="3" id="KW-1185">Reference proteome</keyword>
<dbReference type="PANTHER" id="PTHR47481:SF30">
    <property type="entry name" value="CCHC-TYPE DOMAIN-CONTAINING PROTEIN"/>
    <property type="match status" value="1"/>
</dbReference>
<dbReference type="PANTHER" id="PTHR47481">
    <property type="match status" value="1"/>
</dbReference>
<organism evidence="2 3">
    <name type="scientific">Senna tora</name>
    <dbReference type="NCBI Taxonomy" id="362788"/>
    <lineage>
        <taxon>Eukaryota</taxon>
        <taxon>Viridiplantae</taxon>
        <taxon>Streptophyta</taxon>
        <taxon>Embryophyta</taxon>
        <taxon>Tracheophyta</taxon>
        <taxon>Spermatophyta</taxon>
        <taxon>Magnoliopsida</taxon>
        <taxon>eudicotyledons</taxon>
        <taxon>Gunneridae</taxon>
        <taxon>Pentapetalae</taxon>
        <taxon>rosids</taxon>
        <taxon>fabids</taxon>
        <taxon>Fabales</taxon>
        <taxon>Fabaceae</taxon>
        <taxon>Caesalpinioideae</taxon>
        <taxon>Cassia clade</taxon>
        <taxon>Senna</taxon>
    </lineage>
</organism>
<feature type="region of interest" description="Disordered" evidence="1">
    <location>
        <begin position="219"/>
        <end position="282"/>
    </location>
</feature>
<proteinExistence type="predicted"/>
<dbReference type="Pfam" id="PF14223">
    <property type="entry name" value="Retrotran_gag_2"/>
    <property type="match status" value="1"/>
</dbReference>
<gene>
    <name evidence="2" type="ORF">G2W53_009699</name>
</gene>
<feature type="compositionally biased region" description="Low complexity" evidence="1">
    <location>
        <begin position="219"/>
        <end position="264"/>
    </location>
</feature>
<accession>A0A835CAC4</accession>